<dbReference type="EMBL" id="JARQWQ010000124">
    <property type="protein sequence ID" value="KAK2549595.1"/>
    <property type="molecule type" value="Genomic_DNA"/>
</dbReference>
<reference evidence="1" key="1">
    <citation type="journal article" date="2023" name="G3 (Bethesda)">
        <title>Whole genome assembly and annotation of the endangered Caribbean coral Acropora cervicornis.</title>
        <authorList>
            <person name="Selwyn J.D."/>
            <person name="Vollmer S.V."/>
        </authorList>
    </citation>
    <scope>NUCLEOTIDE SEQUENCE</scope>
    <source>
        <strain evidence="1">K2</strain>
    </source>
</reference>
<dbReference type="PANTHER" id="PTHR46670">
    <property type="entry name" value="ENDO/EXONUCLEASE/PHOSPHATASE DOMAIN-CONTAINING PROTEIN"/>
    <property type="match status" value="1"/>
</dbReference>
<comment type="caution">
    <text evidence="1">The sequence shown here is derived from an EMBL/GenBank/DDBJ whole genome shotgun (WGS) entry which is preliminary data.</text>
</comment>
<name>A0AAD9PVU0_ACRCE</name>
<evidence type="ECO:0008006" key="3">
    <source>
        <dbReference type="Google" id="ProtNLM"/>
    </source>
</evidence>
<reference evidence="1" key="2">
    <citation type="journal article" date="2023" name="Science">
        <title>Genomic signatures of disease resistance in endangered staghorn corals.</title>
        <authorList>
            <person name="Vollmer S.V."/>
            <person name="Selwyn J.D."/>
            <person name="Despard B.A."/>
            <person name="Roesel C.L."/>
        </authorList>
    </citation>
    <scope>NUCLEOTIDE SEQUENCE</scope>
    <source>
        <strain evidence="1">K2</strain>
    </source>
</reference>
<protein>
    <recommendedName>
        <fullName evidence="3">Endonuclease/exonuclease/phosphatase domain-containing protein</fullName>
    </recommendedName>
</protein>
<feature type="non-terminal residue" evidence="1">
    <location>
        <position position="1"/>
    </location>
</feature>
<evidence type="ECO:0000313" key="1">
    <source>
        <dbReference type="EMBL" id="KAK2549595.1"/>
    </source>
</evidence>
<evidence type="ECO:0000313" key="2">
    <source>
        <dbReference type="Proteomes" id="UP001249851"/>
    </source>
</evidence>
<organism evidence="1 2">
    <name type="scientific">Acropora cervicornis</name>
    <name type="common">Staghorn coral</name>
    <dbReference type="NCBI Taxonomy" id="6130"/>
    <lineage>
        <taxon>Eukaryota</taxon>
        <taxon>Metazoa</taxon>
        <taxon>Cnidaria</taxon>
        <taxon>Anthozoa</taxon>
        <taxon>Hexacorallia</taxon>
        <taxon>Scleractinia</taxon>
        <taxon>Astrocoeniina</taxon>
        <taxon>Acroporidae</taxon>
        <taxon>Acropora</taxon>
    </lineage>
</organism>
<gene>
    <name evidence="1" type="ORF">P5673_029990</name>
</gene>
<dbReference type="PANTHER" id="PTHR46670:SF3">
    <property type="entry name" value="ENDONUCLEASE_EXONUCLEASE_PHOSPHATASE DOMAIN-CONTAINING PROTEIN"/>
    <property type="match status" value="1"/>
</dbReference>
<keyword evidence="2" id="KW-1185">Reference proteome</keyword>
<sequence>MEVLLRTPATVLRIGVLYRPPPSTENGLTATMFFNEFPILLERLAVASGHLLVAGDFNFHVDDRTDIFSSPACNVNDLCDQYDSELSKVVDVYAPLKTRFVISCPSALWYGEEIAAEKCKRRKLEKRWPKSGTEADKLQYSDQCSRVCKLLKSSKMSYYASLINENKSDSKVLFNTIDHMLHCKPQNHYPSCGSPKELRDKFADFFCDKIVTIRHQLDMLSTTEAPAFPLIDDAIITCELSEFSPTSKDELSGLVKKITAKSCSLDPVPASLLRYCIDDILPIIKSV</sequence>
<dbReference type="Proteomes" id="UP001249851">
    <property type="component" value="Unassembled WGS sequence"/>
</dbReference>
<accession>A0AAD9PVU0</accession>
<proteinExistence type="predicted"/>
<dbReference type="AlphaFoldDB" id="A0AAD9PVU0"/>